<feature type="region of interest" description="Disordered" evidence="1">
    <location>
        <begin position="1"/>
        <end position="39"/>
    </location>
</feature>
<feature type="region of interest" description="Disordered" evidence="1">
    <location>
        <begin position="50"/>
        <end position="69"/>
    </location>
</feature>
<evidence type="ECO:0000313" key="2">
    <source>
        <dbReference type="EMBL" id="KAK2592629.1"/>
    </source>
</evidence>
<reference evidence="2" key="1">
    <citation type="submission" date="2023-06" db="EMBL/GenBank/DDBJ databases">
        <title>Conoideocrella luteorostrata (Hypocreales: Clavicipitaceae), a potential biocontrol fungus for elongate hemlock scale in United States Christmas tree production areas.</title>
        <authorList>
            <person name="Barrett H."/>
            <person name="Lovett B."/>
            <person name="Macias A.M."/>
            <person name="Stajich J.E."/>
            <person name="Kasson M.T."/>
        </authorList>
    </citation>
    <scope>NUCLEOTIDE SEQUENCE</scope>
    <source>
        <strain evidence="2">ARSEF 14590</strain>
    </source>
</reference>
<feature type="compositionally biased region" description="Basic residues" evidence="1">
    <location>
        <begin position="148"/>
        <end position="160"/>
    </location>
</feature>
<dbReference type="AlphaFoldDB" id="A0AAJ0CGP0"/>
<dbReference type="Proteomes" id="UP001251528">
    <property type="component" value="Unassembled WGS sequence"/>
</dbReference>
<proteinExistence type="predicted"/>
<sequence>MQDIYQDSARRPSSASSISSTSSWASQEEDPSSLTTSRRSSLRFFTYSRRERNPSTSSTSSRTCEGMSTEDTRELWRCMLELQQLYGCYNSTRIDLAVNAGDAGIDLMPNPFIIDTLNDSLIDLPAEGWDMLDRCLRNSKPSPESTGSKRKPHRKFLARS</sequence>
<dbReference type="EMBL" id="JASWJB010000255">
    <property type="protein sequence ID" value="KAK2592629.1"/>
    <property type="molecule type" value="Genomic_DNA"/>
</dbReference>
<feature type="compositionally biased region" description="Low complexity" evidence="1">
    <location>
        <begin position="54"/>
        <end position="63"/>
    </location>
</feature>
<evidence type="ECO:0000256" key="1">
    <source>
        <dbReference type="SAM" id="MobiDB-lite"/>
    </source>
</evidence>
<organism evidence="2 3">
    <name type="scientific">Conoideocrella luteorostrata</name>
    <dbReference type="NCBI Taxonomy" id="1105319"/>
    <lineage>
        <taxon>Eukaryota</taxon>
        <taxon>Fungi</taxon>
        <taxon>Dikarya</taxon>
        <taxon>Ascomycota</taxon>
        <taxon>Pezizomycotina</taxon>
        <taxon>Sordariomycetes</taxon>
        <taxon>Hypocreomycetidae</taxon>
        <taxon>Hypocreales</taxon>
        <taxon>Clavicipitaceae</taxon>
        <taxon>Conoideocrella</taxon>
    </lineage>
</organism>
<gene>
    <name evidence="2" type="ORF">QQS21_009656</name>
</gene>
<accession>A0AAJ0CGP0</accession>
<feature type="compositionally biased region" description="Low complexity" evidence="1">
    <location>
        <begin position="11"/>
        <end position="39"/>
    </location>
</feature>
<evidence type="ECO:0000313" key="3">
    <source>
        <dbReference type="Proteomes" id="UP001251528"/>
    </source>
</evidence>
<protein>
    <submittedName>
        <fullName evidence="2">Uncharacterized protein</fullName>
    </submittedName>
</protein>
<keyword evidence="3" id="KW-1185">Reference proteome</keyword>
<feature type="region of interest" description="Disordered" evidence="1">
    <location>
        <begin position="137"/>
        <end position="160"/>
    </location>
</feature>
<name>A0AAJ0CGP0_9HYPO</name>
<comment type="caution">
    <text evidence="2">The sequence shown here is derived from an EMBL/GenBank/DDBJ whole genome shotgun (WGS) entry which is preliminary data.</text>
</comment>